<feature type="compositionally biased region" description="Polar residues" evidence="6">
    <location>
        <begin position="18"/>
        <end position="28"/>
    </location>
</feature>
<accession>A0A319DCB6</accession>
<keyword evidence="3 7" id="KW-0812">Transmembrane</keyword>
<feature type="transmembrane region" description="Helical" evidence="7">
    <location>
        <begin position="455"/>
        <end position="478"/>
    </location>
</feature>
<evidence type="ECO:0000313" key="8">
    <source>
        <dbReference type="EMBL" id="PYH94881.1"/>
    </source>
</evidence>
<dbReference type="InterPro" id="IPR004840">
    <property type="entry name" value="Amino_acid_permease_CS"/>
</dbReference>
<feature type="transmembrane region" description="Helical" evidence="7">
    <location>
        <begin position="139"/>
        <end position="161"/>
    </location>
</feature>
<feature type="transmembrane region" description="Helical" evidence="7">
    <location>
        <begin position="286"/>
        <end position="307"/>
    </location>
</feature>
<keyword evidence="9" id="KW-1185">Reference proteome</keyword>
<evidence type="ECO:0000313" key="9">
    <source>
        <dbReference type="Proteomes" id="UP000247810"/>
    </source>
</evidence>
<dbReference type="EMBL" id="KZ825864">
    <property type="protein sequence ID" value="PYH94881.1"/>
    <property type="molecule type" value="Genomic_DNA"/>
</dbReference>
<feature type="transmembrane region" description="Helical" evidence="7">
    <location>
        <begin position="173"/>
        <end position="194"/>
    </location>
</feature>
<feature type="transmembrane region" description="Helical" evidence="7">
    <location>
        <begin position="484"/>
        <end position="505"/>
    </location>
</feature>
<dbReference type="PANTHER" id="PTHR45649">
    <property type="entry name" value="AMINO-ACID PERMEASE BAT1"/>
    <property type="match status" value="1"/>
</dbReference>
<keyword evidence="2" id="KW-0813">Transport</keyword>
<gene>
    <name evidence="8" type="ORF">BO71DRAFT_398587</name>
</gene>
<feature type="transmembrane region" description="Helical" evidence="7">
    <location>
        <begin position="337"/>
        <end position="357"/>
    </location>
</feature>
<dbReference type="PROSITE" id="PS00218">
    <property type="entry name" value="AMINO_ACID_PERMEASE_1"/>
    <property type="match status" value="1"/>
</dbReference>
<comment type="subcellular location">
    <subcellularLocation>
        <location evidence="1">Membrane</location>
        <topology evidence="1">Multi-pass membrane protein</topology>
    </subcellularLocation>
</comment>
<feature type="transmembrane region" description="Helical" evidence="7">
    <location>
        <begin position="80"/>
        <end position="100"/>
    </location>
</feature>
<feature type="compositionally biased region" description="Basic and acidic residues" evidence="6">
    <location>
        <begin position="1"/>
        <end position="11"/>
    </location>
</feature>
<feature type="transmembrane region" description="Helical" evidence="7">
    <location>
        <begin position="48"/>
        <end position="74"/>
    </location>
</feature>
<dbReference type="VEuPathDB" id="FungiDB:BO71DRAFT_398587"/>
<dbReference type="PIRSF" id="PIRSF006060">
    <property type="entry name" value="AA_transporter"/>
    <property type="match status" value="1"/>
</dbReference>
<evidence type="ECO:0000256" key="1">
    <source>
        <dbReference type="ARBA" id="ARBA00004141"/>
    </source>
</evidence>
<feature type="transmembrane region" description="Helical" evidence="7">
    <location>
        <begin position="200"/>
        <end position="219"/>
    </location>
</feature>
<organism evidence="8 9">
    <name type="scientific">Aspergillus ellipticus CBS 707.79</name>
    <dbReference type="NCBI Taxonomy" id="1448320"/>
    <lineage>
        <taxon>Eukaryota</taxon>
        <taxon>Fungi</taxon>
        <taxon>Dikarya</taxon>
        <taxon>Ascomycota</taxon>
        <taxon>Pezizomycotina</taxon>
        <taxon>Eurotiomycetes</taxon>
        <taxon>Eurotiomycetidae</taxon>
        <taxon>Eurotiales</taxon>
        <taxon>Aspergillaceae</taxon>
        <taxon>Aspergillus</taxon>
        <taxon>Aspergillus subgen. Circumdati</taxon>
    </lineage>
</organism>
<proteinExistence type="predicted"/>
<dbReference type="Pfam" id="PF13520">
    <property type="entry name" value="AA_permease_2"/>
    <property type="match status" value="1"/>
</dbReference>
<dbReference type="GO" id="GO:0016020">
    <property type="term" value="C:membrane"/>
    <property type="evidence" value="ECO:0007669"/>
    <property type="project" value="UniProtKB-SubCell"/>
</dbReference>
<feature type="transmembrane region" description="Helical" evidence="7">
    <location>
        <begin position="413"/>
        <end position="435"/>
    </location>
</feature>
<reference evidence="8 9" key="1">
    <citation type="submission" date="2018-02" db="EMBL/GenBank/DDBJ databases">
        <title>The genomes of Aspergillus section Nigri reveals drivers in fungal speciation.</title>
        <authorList>
            <consortium name="DOE Joint Genome Institute"/>
            <person name="Vesth T.C."/>
            <person name="Nybo J."/>
            <person name="Theobald S."/>
            <person name="Brandl J."/>
            <person name="Frisvad J.C."/>
            <person name="Nielsen K.F."/>
            <person name="Lyhne E.K."/>
            <person name="Kogle M.E."/>
            <person name="Kuo A."/>
            <person name="Riley R."/>
            <person name="Clum A."/>
            <person name="Nolan M."/>
            <person name="Lipzen A."/>
            <person name="Salamov A."/>
            <person name="Henrissat B."/>
            <person name="Wiebenga A."/>
            <person name="De vries R.P."/>
            <person name="Grigoriev I.V."/>
            <person name="Mortensen U.H."/>
            <person name="Andersen M.R."/>
            <person name="Baker S.E."/>
        </authorList>
    </citation>
    <scope>NUCLEOTIDE SEQUENCE [LARGE SCALE GENOMIC DNA]</scope>
    <source>
        <strain evidence="8 9">CBS 707.79</strain>
    </source>
</reference>
<dbReference type="STRING" id="1448320.A0A319DCB6"/>
<keyword evidence="5 7" id="KW-0472">Membrane</keyword>
<dbReference type="Gene3D" id="1.20.1740.10">
    <property type="entry name" value="Amino acid/polyamine transporter I"/>
    <property type="match status" value="1"/>
</dbReference>
<feature type="transmembrane region" description="Helical" evidence="7">
    <location>
        <begin position="388"/>
        <end position="407"/>
    </location>
</feature>
<name>A0A319DCB6_9EURO</name>
<dbReference type="GO" id="GO:0006865">
    <property type="term" value="P:amino acid transport"/>
    <property type="evidence" value="ECO:0007669"/>
    <property type="project" value="InterPro"/>
</dbReference>
<evidence type="ECO:0000256" key="7">
    <source>
        <dbReference type="SAM" id="Phobius"/>
    </source>
</evidence>
<protein>
    <submittedName>
        <fullName evidence="8">Choline transporter</fullName>
    </submittedName>
</protein>
<dbReference type="AlphaFoldDB" id="A0A319DCB6"/>
<dbReference type="InterPro" id="IPR002293">
    <property type="entry name" value="AA/rel_permease1"/>
</dbReference>
<keyword evidence="4 7" id="KW-1133">Transmembrane helix</keyword>
<feature type="region of interest" description="Disordered" evidence="6">
    <location>
        <begin position="1"/>
        <end position="34"/>
    </location>
</feature>
<evidence type="ECO:0000256" key="2">
    <source>
        <dbReference type="ARBA" id="ARBA00022448"/>
    </source>
</evidence>
<dbReference type="GO" id="GO:0022857">
    <property type="term" value="F:transmembrane transporter activity"/>
    <property type="evidence" value="ECO:0007669"/>
    <property type="project" value="InterPro"/>
</dbReference>
<dbReference type="PANTHER" id="PTHR45649:SF27">
    <property type="entry name" value="CHOLINE TRANSPORTER (EUROFUNG)"/>
    <property type="match status" value="1"/>
</dbReference>
<sequence length="528" mass="57137">MASQHEPKQHADPLVAVNSHSKSENPSSVKAPINASGHKQELERNFGFINICGLALTSGNTWIALGGSIVTAIYDGGPPGVIYEMIAASVFYWFIAASLAELASSMPSSGGVYHWATITAGKYGRACGFFAGWWNFLAWIFGAASTTQILGTQVVSAYALFHPEYVIQRWHVFIAYLICSIVCCFTVAFANRALPMIESVGGFLVVAGFLITVIVCAVMPHVNGQPYASNDFVWRDFLNEAGYSSDGFVFCLGMLNGAFAVGTPDVISHLAEEVPSPGKTIPLGMLAQYVMGFFTALLYCIVIFYGITDLTAVLDAPYLFPLTEIYVQITGTRGGSLGLIIVSMLPLIVAIIGCYLTSSRVLWTLARDGATPFSRSLGQVNDRFKNPLNSVLVCGLIAIILGCIYVGNSTAFSAFVSSFAVLTTLSYLAAVLPHLLRGRKGIPRGWFWMSGITGYVVNAVTCLYIVVFIVIFCFPFSMPVDAETMNYTCLITGGFTIFITIFWFIRQGSYTGPKAISQENEELAMDAI</sequence>
<dbReference type="Proteomes" id="UP000247810">
    <property type="component" value="Unassembled WGS sequence"/>
</dbReference>
<evidence type="ECO:0000256" key="5">
    <source>
        <dbReference type="ARBA" id="ARBA00023136"/>
    </source>
</evidence>
<evidence type="ECO:0000256" key="3">
    <source>
        <dbReference type="ARBA" id="ARBA00022692"/>
    </source>
</evidence>
<dbReference type="OrthoDB" id="3900342at2759"/>
<evidence type="ECO:0000256" key="4">
    <source>
        <dbReference type="ARBA" id="ARBA00022989"/>
    </source>
</evidence>
<evidence type="ECO:0000256" key="6">
    <source>
        <dbReference type="SAM" id="MobiDB-lite"/>
    </source>
</evidence>